<organism evidence="1 2">
    <name type="scientific">Corallococcus interemptor</name>
    <dbReference type="NCBI Taxonomy" id="2316720"/>
    <lineage>
        <taxon>Bacteria</taxon>
        <taxon>Pseudomonadati</taxon>
        <taxon>Myxococcota</taxon>
        <taxon>Myxococcia</taxon>
        <taxon>Myxococcales</taxon>
        <taxon>Cystobacterineae</taxon>
        <taxon>Myxococcaceae</taxon>
        <taxon>Corallococcus</taxon>
    </lineage>
</organism>
<dbReference type="AlphaFoldDB" id="A0A3A8QG76"/>
<proteinExistence type="predicted"/>
<dbReference type="EMBL" id="RAWM01000048">
    <property type="protein sequence ID" value="RKH67637.1"/>
    <property type="molecule type" value="Genomic_DNA"/>
</dbReference>
<sequence length="238" mass="26434">MTVRFFEVTAAEGSRFTGFINGVHRWGLPGGLCPVCQASPGGLGEAYPSVDLSGWAHRADLVEARQEPLEEYERLRELVRLQVPFEAPLRPGAEFGPLTGKASGKWSALDLPSPWTLVMRTETVDLLREAGIALRASKMDLRFRGKTEVDLREIELHCRGRLHDSCFPGGRERPCERCGRQGGSYPDAPVLDGSTLTGDLDLFRLRDYTTIIIATERFVDAVNRFGFEGVVFKELPVL</sequence>
<keyword evidence="2" id="KW-1185">Reference proteome</keyword>
<evidence type="ECO:0000313" key="2">
    <source>
        <dbReference type="Proteomes" id="UP000282656"/>
    </source>
</evidence>
<gene>
    <name evidence="1" type="ORF">D7X96_19030</name>
</gene>
<name>A0A3A8QG76_9BACT</name>
<dbReference type="InterPro" id="IPR011750">
    <property type="entry name" value="Gmx_para_CXXCG"/>
</dbReference>
<dbReference type="Proteomes" id="UP000282656">
    <property type="component" value="Unassembled WGS sequence"/>
</dbReference>
<comment type="caution">
    <text evidence="1">The sequence shown here is derived from an EMBL/GenBank/DDBJ whole genome shotgun (WGS) entry which is preliminary data.</text>
</comment>
<dbReference type="NCBIfam" id="TIGR02264">
    <property type="entry name" value="gmx_para_CXXCG"/>
    <property type="match status" value="1"/>
</dbReference>
<evidence type="ECO:0000313" key="1">
    <source>
        <dbReference type="EMBL" id="RKH67637.1"/>
    </source>
</evidence>
<protein>
    <submittedName>
        <fullName evidence="1">Uncharacterized protein</fullName>
    </submittedName>
</protein>
<reference evidence="2" key="1">
    <citation type="submission" date="2018-09" db="EMBL/GenBank/DDBJ databases">
        <authorList>
            <person name="Livingstone P.G."/>
            <person name="Whitworth D.E."/>
        </authorList>
    </citation>
    <scope>NUCLEOTIDE SEQUENCE [LARGE SCALE GENOMIC DNA]</scope>
    <source>
        <strain evidence="2">AB047A</strain>
    </source>
</reference>
<accession>A0A3A8QG76</accession>
<dbReference type="Pfam" id="PF09535">
    <property type="entry name" value="Gmx_para_CXXCG"/>
    <property type="match status" value="1"/>
</dbReference>